<organism evidence="1 2">
    <name type="scientific">Mycobacterium phage Fowlmouth</name>
    <dbReference type="NCBI Taxonomy" id="2419978"/>
    <lineage>
        <taxon>Viruses</taxon>
        <taxon>Duplodnaviria</taxon>
        <taxon>Heunggongvirae</taxon>
        <taxon>Uroviricota</taxon>
        <taxon>Caudoviricetes</taxon>
        <taxon>Fowlmouthvirus</taxon>
        <taxon>Fowlmouthvirus fowlmouth</taxon>
    </lineage>
</organism>
<dbReference type="RefSeq" id="YP_009841751.1">
    <property type="nucleotide sequence ID" value="NC_048734.1"/>
</dbReference>
<dbReference type="Proteomes" id="UP000278789">
    <property type="component" value="Segment"/>
</dbReference>
<dbReference type="GeneID" id="55611944"/>
<sequence>MKERIKTFRFTCDGWYYNEHGEIQYCIDDPVTVTLTGTKDEIENELSTLGWKTAHMFYKDVEYLCPREHFEDTQKDKKVRFNKPNDLPRYSVKLKPTEELTDDQQLDRFFNG</sequence>
<gene>
    <name evidence="1" type="primary">84</name>
    <name evidence="1" type="ORF">SEA_FOWLMOUTH_84</name>
</gene>
<accession>A0A3G2KGC8</accession>
<proteinExistence type="predicted"/>
<dbReference type="EMBL" id="MH834613">
    <property type="protein sequence ID" value="AYN58033.1"/>
    <property type="molecule type" value="Genomic_DNA"/>
</dbReference>
<keyword evidence="2" id="KW-1185">Reference proteome</keyword>
<dbReference type="KEGG" id="vg:55611944"/>
<name>A0A3G2KGC8_9CAUD</name>
<reference evidence="1" key="1">
    <citation type="submission" date="2018-09" db="EMBL/GenBank/DDBJ databases">
        <authorList>
            <person name="Bryant B."/>
            <person name="Burch A."/>
            <person name="Dorissaint R."/>
            <person name="Douthitt C."/>
            <person name="Garofalo J."/>
            <person name="Kuiack J."/>
            <person name="Marcillon S."/>
            <person name="Moreno J."/>
            <person name="Norus J."/>
            <person name="Parks M."/>
            <person name="Peroza J."/>
            <person name="Wilse K."/>
            <person name="Wiersma-Koch H."/>
            <person name="D'Elia T."/>
            <person name="Garlena R.A."/>
            <person name="Russell D.A."/>
            <person name="Pope W.H."/>
            <person name="Jacobs-Sera D."/>
            <person name="Hatfull G.F."/>
        </authorList>
    </citation>
    <scope>NUCLEOTIDE SEQUENCE [LARGE SCALE GENOMIC DNA]</scope>
</reference>
<evidence type="ECO:0000313" key="1">
    <source>
        <dbReference type="EMBL" id="AYN58033.1"/>
    </source>
</evidence>
<protein>
    <submittedName>
        <fullName evidence="1">Uncharacterized protein</fullName>
    </submittedName>
</protein>
<evidence type="ECO:0000313" key="2">
    <source>
        <dbReference type="Proteomes" id="UP000278789"/>
    </source>
</evidence>